<dbReference type="Proteomes" id="UP000077266">
    <property type="component" value="Unassembled WGS sequence"/>
</dbReference>
<dbReference type="PROSITE" id="PS50172">
    <property type="entry name" value="BRCT"/>
    <property type="match status" value="1"/>
</dbReference>
<feature type="compositionally biased region" description="Polar residues" evidence="1">
    <location>
        <begin position="349"/>
        <end position="365"/>
    </location>
</feature>
<evidence type="ECO:0000313" key="3">
    <source>
        <dbReference type="EMBL" id="KZW03185.1"/>
    </source>
</evidence>
<organism evidence="3 4">
    <name type="scientific">Exidia glandulosa HHB12029</name>
    <dbReference type="NCBI Taxonomy" id="1314781"/>
    <lineage>
        <taxon>Eukaryota</taxon>
        <taxon>Fungi</taxon>
        <taxon>Dikarya</taxon>
        <taxon>Basidiomycota</taxon>
        <taxon>Agaricomycotina</taxon>
        <taxon>Agaricomycetes</taxon>
        <taxon>Auriculariales</taxon>
        <taxon>Exidiaceae</taxon>
        <taxon>Exidia</taxon>
    </lineage>
</organism>
<dbReference type="InParanoid" id="A0A165Q725"/>
<keyword evidence="4" id="KW-1185">Reference proteome</keyword>
<feature type="compositionally biased region" description="Low complexity" evidence="1">
    <location>
        <begin position="369"/>
        <end position="390"/>
    </location>
</feature>
<feature type="domain" description="BRCT" evidence="2">
    <location>
        <begin position="169"/>
        <end position="193"/>
    </location>
</feature>
<feature type="compositionally biased region" description="Acidic residues" evidence="1">
    <location>
        <begin position="216"/>
        <end position="225"/>
    </location>
</feature>
<feature type="compositionally biased region" description="Low complexity" evidence="1">
    <location>
        <begin position="249"/>
        <end position="261"/>
    </location>
</feature>
<sequence>MSIVKRTRALFAGLTVLIHPSVYHGVREQQDKLLGILLDDEATIVQSDTRSRIDIVLVDIGAYDPEHQELRYVDILDYTWVELSARRQCLVDRAPFKFRPAASTPCNTRIFDPNVFYFVHGVQGYSGLLRNLRNWGACLCTNATEADIILTYATQCPDAAIDCSKLTAKIVDFAWADLCIRSQRRLPYEDFVVKSADSTKFDPVPIVVDNNMSEVDELMDDDDDPSPANLDDKPALDDRTLPSSGDTRSSTPSKATSSKPAYLPVPSEALLKHLDRSKRSHGVKWTKELIDFVVEYYRAAWGSDPRRASKHIAAEIASKLPVSERSVLMWMERSNRSGGPTAGFKPRLPSQSVPPRARSNTTQPVLRNPSRASNTSTAPPPSSSVSSRLSKCGTELPAPQLPVTVSKITCHSPSQGAVAHRFFEELLEWELVRDPDVGIYTICRRVDKTQVVRASAFIPVVSDRAHHVPTS</sequence>
<dbReference type="InterPro" id="IPR036420">
    <property type="entry name" value="BRCT_dom_sf"/>
</dbReference>
<feature type="compositionally biased region" description="Basic and acidic residues" evidence="1">
    <location>
        <begin position="230"/>
        <end position="240"/>
    </location>
</feature>
<evidence type="ECO:0000256" key="1">
    <source>
        <dbReference type="SAM" id="MobiDB-lite"/>
    </source>
</evidence>
<protein>
    <recommendedName>
        <fullName evidence="2">BRCT domain-containing protein</fullName>
    </recommendedName>
</protein>
<proteinExistence type="predicted"/>
<accession>A0A165Q725</accession>
<dbReference type="InterPro" id="IPR001357">
    <property type="entry name" value="BRCT_dom"/>
</dbReference>
<reference evidence="3 4" key="1">
    <citation type="journal article" date="2016" name="Mol. Biol. Evol.">
        <title>Comparative Genomics of Early-Diverging Mushroom-Forming Fungi Provides Insights into the Origins of Lignocellulose Decay Capabilities.</title>
        <authorList>
            <person name="Nagy L.G."/>
            <person name="Riley R."/>
            <person name="Tritt A."/>
            <person name="Adam C."/>
            <person name="Daum C."/>
            <person name="Floudas D."/>
            <person name="Sun H."/>
            <person name="Yadav J.S."/>
            <person name="Pangilinan J."/>
            <person name="Larsson K.H."/>
            <person name="Matsuura K."/>
            <person name="Barry K."/>
            <person name="Labutti K."/>
            <person name="Kuo R."/>
            <person name="Ohm R.A."/>
            <person name="Bhattacharya S.S."/>
            <person name="Shirouzu T."/>
            <person name="Yoshinaga Y."/>
            <person name="Martin F.M."/>
            <person name="Grigoriev I.V."/>
            <person name="Hibbett D.S."/>
        </authorList>
    </citation>
    <scope>NUCLEOTIDE SEQUENCE [LARGE SCALE GENOMIC DNA]</scope>
    <source>
        <strain evidence="3 4">HHB12029</strain>
    </source>
</reference>
<evidence type="ECO:0000259" key="2">
    <source>
        <dbReference type="PROSITE" id="PS50172"/>
    </source>
</evidence>
<evidence type="ECO:0000313" key="4">
    <source>
        <dbReference type="Proteomes" id="UP000077266"/>
    </source>
</evidence>
<dbReference type="EMBL" id="KV425884">
    <property type="protein sequence ID" value="KZW03185.1"/>
    <property type="molecule type" value="Genomic_DNA"/>
</dbReference>
<name>A0A165Q725_EXIGL</name>
<dbReference type="AlphaFoldDB" id="A0A165Q725"/>
<feature type="region of interest" description="Disordered" evidence="1">
    <location>
        <begin position="216"/>
        <end position="262"/>
    </location>
</feature>
<dbReference type="SUPFAM" id="SSF52113">
    <property type="entry name" value="BRCT domain"/>
    <property type="match status" value="1"/>
</dbReference>
<feature type="region of interest" description="Disordered" evidence="1">
    <location>
        <begin position="334"/>
        <end position="393"/>
    </location>
</feature>
<gene>
    <name evidence="3" type="ORF">EXIGLDRAFT_241617</name>
</gene>